<dbReference type="AlphaFoldDB" id="A0A060A0A1"/>
<dbReference type="EMBL" id="CP005986">
    <property type="protein sequence ID" value="AIA55592.1"/>
    <property type="molecule type" value="Genomic_DNA"/>
</dbReference>
<dbReference type="PANTHER" id="PTHR35368:SF1">
    <property type="entry name" value="HYDROPEROXIDE REDUCTASE"/>
    <property type="match status" value="1"/>
</dbReference>
<dbReference type="Proteomes" id="UP000005522">
    <property type="component" value="Chromosome"/>
</dbReference>
<reference evidence="1 2" key="1">
    <citation type="journal article" date="2009" name="J. Bacteriol.">
        <title>Draft genome sequence of the extremely acidophilic bacterium Acidithiobacillus caldus ATCC 51756 reveals metabolic versatility in the genus Acidithiobacillus.</title>
        <authorList>
            <person name="Valdes J."/>
            <person name="Quatrini R."/>
            <person name="Hallberg K."/>
            <person name="Dopson M."/>
            <person name="Valenzuela P.D."/>
            <person name="Holmes D.S."/>
        </authorList>
    </citation>
    <scope>NUCLEOTIDE SEQUENCE [LARGE SCALE GENOMIC DNA]</scope>
    <source>
        <strain evidence="2">ATCC 51756 / DSM 8584 / KU</strain>
    </source>
</reference>
<gene>
    <name evidence="1" type="ORF">Acaty_c1732</name>
</gene>
<dbReference type="InterPro" id="IPR015946">
    <property type="entry name" value="KH_dom-like_a/b"/>
</dbReference>
<dbReference type="eggNOG" id="COG1765">
    <property type="taxonomic scope" value="Bacteria"/>
</dbReference>
<dbReference type="Gene3D" id="3.30.300.20">
    <property type="match status" value="1"/>
</dbReference>
<sequence length="114" mass="12225">MLLGSNRGPNAVELLLAGLTACLSVGISYNAAARGITIETMTLDVTGDIDLQGFLGISESVRPGCQEIHIACRIKSPASDQEIADLLDHVQQTSPVTDMVRYPTPVQVRFIRDS</sequence>
<name>A0A060A0A1_ACICK</name>
<dbReference type="SUPFAM" id="SSF82784">
    <property type="entry name" value="OsmC-like"/>
    <property type="match status" value="1"/>
</dbReference>
<dbReference type="KEGG" id="acz:Acaty_c1732"/>
<dbReference type="InterPro" id="IPR052924">
    <property type="entry name" value="OsmC/Ohr_hydroprdx_reductase"/>
</dbReference>
<evidence type="ECO:0000313" key="1">
    <source>
        <dbReference type="EMBL" id="AIA55592.1"/>
    </source>
</evidence>
<evidence type="ECO:0000313" key="2">
    <source>
        <dbReference type="Proteomes" id="UP000005522"/>
    </source>
</evidence>
<evidence type="ECO:0008006" key="3">
    <source>
        <dbReference type="Google" id="ProtNLM"/>
    </source>
</evidence>
<dbReference type="InterPro" id="IPR036102">
    <property type="entry name" value="OsmC/Ohrsf"/>
</dbReference>
<protein>
    <recommendedName>
        <fullName evidence="3">Osmotically inducible protein OsmC</fullName>
    </recommendedName>
</protein>
<dbReference type="InterPro" id="IPR003718">
    <property type="entry name" value="OsmC/Ohr_fam"/>
</dbReference>
<dbReference type="HOGENOM" id="CLU_170092_0_0_6"/>
<dbReference type="PANTHER" id="PTHR35368">
    <property type="entry name" value="HYDROPEROXIDE REDUCTASE"/>
    <property type="match status" value="1"/>
</dbReference>
<accession>A0A060A0A1</accession>
<organism evidence="1 2">
    <name type="scientific">Acidithiobacillus caldus (strain ATCC 51756 / DSM 8584 / KU)</name>
    <dbReference type="NCBI Taxonomy" id="637389"/>
    <lineage>
        <taxon>Bacteria</taxon>
        <taxon>Pseudomonadati</taxon>
        <taxon>Pseudomonadota</taxon>
        <taxon>Acidithiobacillia</taxon>
        <taxon>Acidithiobacillales</taxon>
        <taxon>Acidithiobacillaceae</taxon>
        <taxon>Acidithiobacillus</taxon>
    </lineage>
</organism>
<proteinExistence type="predicted"/>
<dbReference type="Pfam" id="PF02566">
    <property type="entry name" value="OsmC"/>
    <property type="match status" value="1"/>
</dbReference>